<sequence length="377" mass="41738">MRDRPLILVVDDIEENIEIVRVRLEARGYEIETASNGREAIEKADRLRPDLILLDIMMPDMDGIEVTQQLKGNEALRAIPIILLTAKSSIKDVVAGLDAGGDDYLTKPFEPATLVARVRSLLRIKTLYDTVQAQASELAALNQHLEERVEQQVHELERLRDLRRFLPPQIADMIASKGGQAEILQHHRREIVVLFCDLRGFTSFAEIAAPEEVMDLLNAYHSTLGPLIHEAAGTLERFTGDGMMIFFNDPIPCPDPAARAVKLAIAMRDHIQMLSRDWQLRGYTIGFGIGIAQGYATMGRIGFEGRFDYAAIGTVTNVAARLCSEARDGQILVTQRVATEAENLAASISLGDFNLKGLSRPIPIYNIEGLRPESAGT</sequence>
<reference evidence="10 11" key="1">
    <citation type="submission" date="2015-05" db="EMBL/GenBank/DDBJ databases">
        <title>Draft genome sequence of Microvirga vignae strain BR3299, a novel nitrogen fixing bacteria isolated from Brazil semi-aired region.</title>
        <authorList>
            <person name="Zilli J.E."/>
            <person name="Passos S.R."/>
            <person name="Leite J."/>
            <person name="Baldani J.I."/>
            <person name="Xavier G.R."/>
            <person name="Rumjaneck N.G."/>
            <person name="Simoes-Araujo J.L."/>
        </authorList>
    </citation>
    <scope>NUCLEOTIDE SEQUENCE [LARGE SCALE GENOMIC DNA]</scope>
    <source>
        <strain evidence="10 11">BR3299</strain>
    </source>
</reference>
<organism evidence="10 11">
    <name type="scientific">Microvirga vignae</name>
    <dbReference type="NCBI Taxonomy" id="1225564"/>
    <lineage>
        <taxon>Bacteria</taxon>
        <taxon>Pseudomonadati</taxon>
        <taxon>Pseudomonadota</taxon>
        <taxon>Alphaproteobacteria</taxon>
        <taxon>Hyphomicrobiales</taxon>
        <taxon>Methylobacteriaceae</taxon>
        <taxon>Microvirga</taxon>
    </lineage>
</organism>
<comment type="caution">
    <text evidence="10">The sequence shown here is derived from an EMBL/GenBank/DDBJ whole genome shotgun (WGS) entry which is preliminary data.</text>
</comment>
<dbReference type="Proteomes" id="UP000035489">
    <property type="component" value="Unassembled WGS sequence"/>
</dbReference>
<evidence type="ECO:0000259" key="9">
    <source>
        <dbReference type="PROSITE" id="PS50125"/>
    </source>
</evidence>
<accession>A0A0H1REV1</accession>
<dbReference type="PROSITE" id="PS50110">
    <property type="entry name" value="RESPONSE_REGULATORY"/>
    <property type="match status" value="1"/>
</dbReference>
<dbReference type="GO" id="GO:0000976">
    <property type="term" value="F:transcription cis-regulatory region binding"/>
    <property type="evidence" value="ECO:0007669"/>
    <property type="project" value="TreeGrafter"/>
</dbReference>
<dbReference type="InterPro" id="IPR011006">
    <property type="entry name" value="CheY-like_superfamily"/>
</dbReference>
<protein>
    <submittedName>
        <fullName evidence="10">Guanylate cyclase</fullName>
    </submittedName>
</protein>
<dbReference type="InterPro" id="IPR001789">
    <property type="entry name" value="Sig_transdc_resp-reg_receiver"/>
</dbReference>
<dbReference type="InterPro" id="IPR039420">
    <property type="entry name" value="WalR-like"/>
</dbReference>
<keyword evidence="11" id="KW-1185">Reference proteome</keyword>
<evidence type="ECO:0000256" key="6">
    <source>
        <dbReference type="PROSITE-ProRule" id="PRU00169"/>
    </source>
</evidence>
<dbReference type="PANTHER" id="PTHR48111:SF1">
    <property type="entry name" value="TWO-COMPONENT RESPONSE REGULATOR ORR33"/>
    <property type="match status" value="1"/>
</dbReference>
<keyword evidence="7" id="KW-0175">Coiled coil</keyword>
<feature type="domain" description="Response regulatory" evidence="8">
    <location>
        <begin position="6"/>
        <end position="122"/>
    </location>
</feature>
<evidence type="ECO:0000256" key="4">
    <source>
        <dbReference type="ARBA" id="ARBA00023125"/>
    </source>
</evidence>
<dbReference type="CDD" id="cd07302">
    <property type="entry name" value="CHD"/>
    <property type="match status" value="1"/>
</dbReference>
<dbReference type="GO" id="GO:0005829">
    <property type="term" value="C:cytosol"/>
    <property type="evidence" value="ECO:0007669"/>
    <property type="project" value="TreeGrafter"/>
</dbReference>
<keyword evidence="1 6" id="KW-0597">Phosphoprotein</keyword>
<dbReference type="OrthoDB" id="315417at2"/>
<name>A0A0H1REV1_9HYPH</name>
<dbReference type="RefSeq" id="WP_047191172.1">
    <property type="nucleotide sequence ID" value="NZ_LCYG01000060.1"/>
</dbReference>
<keyword evidence="4" id="KW-0238">DNA-binding</keyword>
<evidence type="ECO:0000313" key="11">
    <source>
        <dbReference type="Proteomes" id="UP000035489"/>
    </source>
</evidence>
<keyword evidence="3" id="KW-0805">Transcription regulation</keyword>
<keyword evidence="5" id="KW-0804">Transcription</keyword>
<evidence type="ECO:0000259" key="8">
    <source>
        <dbReference type="PROSITE" id="PS50110"/>
    </source>
</evidence>
<feature type="coiled-coil region" evidence="7">
    <location>
        <begin position="128"/>
        <end position="162"/>
    </location>
</feature>
<dbReference type="GO" id="GO:0006355">
    <property type="term" value="P:regulation of DNA-templated transcription"/>
    <property type="evidence" value="ECO:0007669"/>
    <property type="project" value="TreeGrafter"/>
</dbReference>
<dbReference type="GO" id="GO:0032993">
    <property type="term" value="C:protein-DNA complex"/>
    <property type="evidence" value="ECO:0007669"/>
    <property type="project" value="TreeGrafter"/>
</dbReference>
<dbReference type="SUPFAM" id="SSF55073">
    <property type="entry name" value="Nucleotide cyclase"/>
    <property type="match status" value="1"/>
</dbReference>
<feature type="domain" description="Guanylate cyclase" evidence="9">
    <location>
        <begin position="192"/>
        <end position="323"/>
    </location>
</feature>
<dbReference type="EMBL" id="LCYG01000060">
    <property type="protein sequence ID" value="KLK91132.1"/>
    <property type="molecule type" value="Genomic_DNA"/>
</dbReference>
<gene>
    <name evidence="10" type="ORF">AA309_22035</name>
</gene>
<evidence type="ECO:0000313" key="10">
    <source>
        <dbReference type="EMBL" id="KLK91132.1"/>
    </source>
</evidence>
<dbReference type="Gene3D" id="3.30.70.1230">
    <property type="entry name" value="Nucleotide cyclase"/>
    <property type="match status" value="1"/>
</dbReference>
<dbReference type="FunFam" id="3.40.50.2300:FF:000001">
    <property type="entry name" value="DNA-binding response regulator PhoB"/>
    <property type="match status" value="1"/>
</dbReference>
<dbReference type="PATRIC" id="fig|1225564.3.peg.5777"/>
<dbReference type="SMART" id="SM00448">
    <property type="entry name" value="REC"/>
    <property type="match status" value="1"/>
</dbReference>
<dbReference type="InterPro" id="IPR001054">
    <property type="entry name" value="A/G_cyclase"/>
</dbReference>
<feature type="modified residue" description="4-aspartylphosphate" evidence="6">
    <location>
        <position position="55"/>
    </location>
</feature>
<dbReference type="GO" id="GO:0004016">
    <property type="term" value="F:adenylate cyclase activity"/>
    <property type="evidence" value="ECO:0007669"/>
    <property type="project" value="UniProtKB-ARBA"/>
</dbReference>
<dbReference type="PANTHER" id="PTHR48111">
    <property type="entry name" value="REGULATOR OF RPOS"/>
    <property type="match status" value="1"/>
</dbReference>
<dbReference type="GO" id="GO:0009190">
    <property type="term" value="P:cyclic nucleotide biosynthetic process"/>
    <property type="evidence" value="ECO:0007669"/>
    <property type="project" value="InterPro"/>
</dbReference>
<keyword evidence="2" id="KW-0902">Two-component regulatory system</keyword>
<dbReference type="PROSITE" id="PS50125">
    <property type="entry name" value="GUANYLATE_CYCLASE_2"/>
    <property type="match status" value="1"/>
</dbReference>
<dbReference type="SMART" id="SM00044">
    <property type="entry name" value="CYCc"/>
    <property type="match status" value="1"/>
</dbReference>
<dbReference type="AlphaFoldDB" id="A0A0H1REV1"/>
<evidence type="ECO:0000256" key="2">
    <source>
        <dbReference type="ARBA" id="ARBA00023012"/>
    </source>
</evidence>
<dbReference type="Pfam" id="PF00211">
    <property type="entry name" value="Guanylate_cyc"/>
    <property type="match status" value="1"/>
</dbReference>
<proteinExistence type="predicted"/>
<dbReference type="InterPro" id="IPR029787">
    <property type="entry name" value="Nucleotide_cyclase"/>
</dbReference>
<evidence type="ECO:0000256" key="3">
    <source>
        <dbReference type="ARBA" id="ARBA00023015"/>
    </source>
</evidence>
<dbReference type="STRING" id="1225564.AA309_22035"/>
<evidence type="ECO:0000256" key="7">
    <source>
        <dbReference type="SAM" id="Coils"/>
    </source>
</evidence>
<dbReference type="GO" id="GO:0000156">
    <property type="term" value="F:phosphorelay response regulator activity"/>
    <property type="evidence" value="ECO:0007669"/>
    <property type="project" value="TreeGrafter"/>
</dbReference>
<evidence type="ECO:0000256" key="5">
    <source>
        <dbReference type="ARBA" id="ARBA00023163"/>
    </source>
</evidence>
<dbReference type="Pfam" id="PF00072">
    <property type="entry name" value="Response_reg"/>
    <property type="match status" value="1"/>
</dbReference>
<evidence type="ECO:0000256" key="1">
    <source>
        <dbReference type="ARBA" id="ARBA00022553"/>
    </source>
</evidence>
<dbReference type="SUPFAM" id="SSF52172">
    <property type="entry name" value="CheY-like"/>
    <property type="match status" value="1"/>
</dbReference>
<dbReference type="Gene3D" id="3.40.50.2300">
    <property type="match status" value="1"/>
</dbReference>